<accession>A0A830DQN9</accession>
<protein>
    <submittedName>
        <fullName evidence="1">Uncharacterized protein</fullName>
    </submittedName>
</protein>
<organism evidence="1 2">
    <name type="scientific">Haloferax sulfurifontis</name>
    <dbReference type="NCBI Taxonomy" id="255616"/>
    <lineage>
        <taxon>Archaea</taxon>
        <taxon>Methanobacteriati</taxon>
        <taxon>Methanobacteriota</taxon>
        <taxon>Stenosarchaea group</taxon>
        <taxon>Halobacteria</taxon>
        <taxon>Halobacteriales</taxon>
        <taxon>Haloferacaceae</taxon>
        <taxon>Haloferax</taxon>
    </lineage>
</organism>
<reference evidence="1" key="1">
    <citation type="journal article" date="2014" name="Int. J. Syst. Evol. Microbiol.">
        <title>Complete genome sequence of Corynebacterium casei LMG S-19264T (=DSM 44701T), isolated from a smear-ripened cheese.</title>
        <authorList>
            <consortium name="US DOE Joint Genome Institute (JGI-PGF)"/>
            <person name="Walter F."/>
            <person name="Albersmeier A."/>
            <person name="Kalinowski J."/>
            <person name="Ruckert C."/>
        </authorList>
    </citation>
    <scope>NUCLEOTIDE SEQUENCE</scope>
    <source>
        <strain evidence="1">CCM 7217</strain>
    </source>
</reference>
<comment type="caution">
    <text evidence="1">The sequence shown here is derived from an EMBL/GenBank/DDBJ whole genome shotgun (WGS) entry which is preliminary data.</text>
</comment>
<proteinExistence type="predicted"/>
<dbReference type="EMBL" id="BMCI01000002">
    <property type="protein sequence ID" value="GGC54851.1"/>
    <property type="molecule type" value="Genomic_DNA"/>
</dbReference>
<dbReference type="AlphaFoldDB" id="A0A830DQN9"/>
<reference evidence="1" key="2">
    <citation type="submission" date="2020-09" db="EMBL/GenBank/DDBJ databases">
        <authorList>
            <person name="Sun Q."/>
            <person name="Sedlacek I."/>
        </authorList>
    </citation>
    <scope>NUCLEOTIDE SEQUENCE</scope>
    <source>
        <strain evidence="1">CCM 7217</strain>
    </source>
</reference>
<evidence type="ECO:0000313" key="1">
    <source>
        <dbReference type="EMBL" id="GGC54851.1"/>
    </source>
</evidence>
<evidence type="ECO:0000313" key="2">
    <source>
        <dbReference type="Proteomes" id="UP000646833"/>
    </source>
</evidence>
<gene>
    <name evidence="1" type="ORF">GCM10007209_15780</name>
</gene>
<sequence length="71" mass="8094">MLCNDRSRATSRVHPELVAFGNAFEQASVTDECLLSQDVAVRPNELRRRLGICLERLLEVLFDLFEGRLFG</sequence>
<name>A0A830DQN9_9EURY</name>
<dbReference type="Proteomes" id="UP000646833">
    <property type="component" value="Unassembled WGS sequence"/>
</dbReference>